<accession>A0AAQ3L7U2</accession>
<dbReference type="EMBL" id="CP136920">
    <property type="protein sequence ID" value="WOO41234.1"/>
    <property type="molecule type" value="Genomic_DNA"/>
</dbReference>
<proteinExistence type="predicted"/>
<sequence>MELIYPSCRESLSSSDREFVAGLMTNSKSDSEACLRLLSDPEERDILLDGDIVFEAILNDPESIGVSQKLYFYVLVRRVFRDAGIDSRELADYAATLLAYFSRSQNVFGKNTGQRQAFFYVIDALAENGMMGHCERFRLTVRLADQALFLTGVFRSHVEQRKERRSAPGLGFYESVGRSNYRIAGDHHIAQEFCLNSLYGELSDGFVEIRRALNRLVDEIIFLGDHPSLPELN</sequence>
<keyword evidence="2" id="KW-1185">Reference proteome</keyword>
<gene>
    <name evidence="1" type="ORF">RZN69_21645</name>
</gene>
<dbReference type="Proteomes" id="UP001304300">
    <property type="component" value="Chromosome"/>
</dbReference>
<evidence type="ECO:0000313" key="1">
    <source>
        <dbReference type="EMBL" id="WOO41234.1"/>
    </source>
</evidence>
<dbReference type="RefSeq" id="WP_317833659.1">
    <property type="nucleotide sequence ID" value="NZ_CP136920.1"/>
</dbReference>
<name>A0AAQ3L7U2_9BACT</name>
<dbReference type="AlphaFoldDB" id="A0AAQ3L7U2"/>
<organism evidence="1 2">
    <name type="scientific">Rubellicoccus peritrichatus</name>
    <dbReference type="NCBI Taxonomy" id="3080537"/>
    <lineage>
        <taxon>Bacteria</taxon>
        <taxon>Pseudomonadati</taxon>
        <taxon>Verrucomicrobiota</taxon>
        <taxon>Opitutia</taxon>
        <taxon>Puniceicoccales</taxon>
        <taxon>Cerasicoccaceae</taxon>
        <taxon>Rubellicoccus</taxon>
    </lineage>
</organism>
<evidence type="ECO:0000313" key="2">
    <source>
        <dbReference type="Proteomes" id="UP001304300"/>
    </source>
</evidence>
<protein>
    <submittedName>
        <fullName evidence="1">Uncharacterized protein</fullName>
    </submittedName>
</protein>
<dbReference type="KEGG" id="puo:RZN69_21645"/>
<reference evidence="1 2" key="1">
    <citation type="submission" date="2023-10" db="EMBL/GenBank/DDBJ databases">
        <title>Rubellicoccus peritrichatus gen. nov., sp. nov., isolated from an algae of coral reef tank.</title>
        <authorList>
            <person name="Luo J."/>
        </authorList>
    </citation>
    <scope>NUCLEOTIDE SEQUENCE [LARGE SCALE GENOMIC DNA]</scope>
    <source>
        <strain evidence="1 2">CR14</strain>
    </source>
</reference>